<dbReference type="Pfam" id="PF19842">
    <property type="entry name" value="YqeC"/>
    <property type="match status" value="1"/>
</dbReference>
<keyword evidence="2" id="KW-1185">Reference proteome</keyword>
<reference evidence="1 2" key="1">
    <citation type="submission" date="2014-12" db="EMBL/GenBank/DDBJ databases">
        <title>Draft genome sequence of Terrisporobacter sp. 08-306576, isolated from the blood culture of a bacteremia patient.</title>
        <authorList>
            <person name="Lund L.C."/>
            <person name="Sydenham T.V."/>
            <person name="Hogh S.V."/>
            <person name="Skov M.N."/>
            <person name="Kemp M."/>
            <person name="Justesen U.S."/>
        </authorList>
    </citation>
    <scope>NUCLEOTIDE SEQUENCE [LARGE SCALE GENOMIC DNA]</scope>
    <source>
        <strain evidence="1 2">08-306576</strain>
    </source>
</reference>
<dbReference type="AlphaFoldDB" id="A0A0B3VFC9"/>
<evidence type="ECO:0000313" key="2">
    <source>
        <dbReference type="Proteomes" id="UP000031189"/>
    </source>
</evidence>
<dbReference type="Proteomes" id="UP000031189">
    <property type="component" value="Unassembled WGS sequence"/>
</dbReference>
<evidence type="ECO:0000313" key="1">
    <source>
        <dbReference type="EMBL" id="KHS55501.1"/>
    </source>
</evidence>
<evidence type="ECO:0008006" key="3">
    <source>
        <dbReference type="Google" id="ProtNLM"/>
    </source>
</evidence>
<sequence length="251" mass="28415">MDLIKSFNIKNKDIITIVGAGGKTSLMFSASSLLRKNYKVLVTTTTNIYVPDEKFYDEIIMLSKIEDDNYKNTIEKSKKGVYVIGSHIEGKLGQNKPKIKGLNSQTLDKIAPYFDIVLIEGDGSKEKPLKGWRDDEPVVYDKSTKIIGVVDISSVGLEINENNIHRLDKFLNIINDKESQKVKLEYLKNLVLNENGLFKVSKGEQVLFINKVESSNNKKDAVLLIKKIKNENPSYIDRFVYGSLLKNEFSS</sequence>
<comment type="caution">
    <text evidence="1">The sequence shown here is derived from an EMBL/GenBank/DDBJ whole genome shotgun (WGS) entry which is preliminary data.</text>
</comment>
<name>A0A0B3VFC9_9FIRM</name>
<protein>
    <recommendedName>
        <fullName evidence="3">Hydroxylase</fullName>
    </recommendedName>
</protein>
<gene>
    <name evidence="1" type="ORF">QX51_19140</name>
</gene>
<dbReference type="OrthoDB" id="368187at2"/>
<dbReference type="STRING" id="1577792.QX51_19140"/>
<organism evidence="1 2">
    <name type="scientific">Terrisporobacter othiniensis</name>
    <dbReference type="NCBI Taxonomy" id="1577792"/>
    <lineage>
        <taxon>Bacteria</taxon>
        <taxon>Bacillati</taxon>
        <taxon>Bacillota</taxon>
        <taxon>Clostridia</taxon>
        <taxon>Peptostreptococcales</taxon>
        <taxon>Peptostreptococcaceae</taxon>
        <taxon>Terrisporobacter</taxon>
    </lineage>
</organism>
<dbReference type="NCBIfam" id="TIGR03172">
    <property type="entry name" value="selenium cofactor biosynthesis protein YqeC"/>
    <property type="match status" value="1"/>
</dbReference>
<dbReference type="EMBL" id="JWHR01000165">
    <property type="protein sequence ID" value="KHS55501.1"/>
    <property type="molecule type" value="Genomic_DNA"/>
</dbReference>
<accession>A0A0B3VFC9</accession>
<proteinExistence type="predicted"/>
<dbReference type="RefSeq" id="WP_039681492.1">
    <property type="nucleotide sequence ID" value="NZ_JAWGXO010000006.1"/>
</dbReference>
<dbReference type="InterPro" id="IPR017587">
    <property type="entry name" value="YqeC"/>
</dbReference>